<feature type="domain" description="Rnh202 triple barrel" evidence="8">
    <location>
        <begin position="52"/>
        <end position="138"/>
    </location>
</feature>
<dbReference type="Proteomes" id="UP001345013">
    <property type="component" value="Unassembled WGS sequence"/>
</dbReference>
<feature type="compositionally biased region" description="Basic and acidic residues" evidence="6">
    <location>
        <begin position="405"/>
        <end position="420"/>
    </location>
</feature>
<evidence type="ECO:0000256" key="6">
    <source>
        <dbReference type="SAM" id="MobiDB-lite"/>
    </source>
</evidence>
<dbReference type="Gene3D" id="1.10.20.120">
    <property type="match status" value="1"/>
</dbReference>
<dbReference type="InterPro" id="IPR041195">
    <property type="entry name" value="Rnh202_N"/>
</dbReference>
<feature type="domain" description="Ribonuclease H2 subunit B wHTH" evidence="7">
    <location>
        <begin position="141"/>
        <end position="345"/>
    </location>
</feature>
<evidence type="ECO:0000256" key="5">
    <source>
        <dbReference type="ARBA" id="ARBA00033464"/>
    </source>
</evidence>
<keyword evidence="3" id="KW-0539">Nucleus</keyword>
<feature type="region of interest" description="Disordered" evidence="6">
    <location>
        <begin position="254"/>
        <end position="277"/>
    </location>
</feature>
<dbReference type="PANTHER" id="PTHR13383">
    <property type="entry name" value="RIBONUCLEASE H2 SUBUNIT B"/>
    <property type="match status" value="1"/>
</dbReference>
<feature type="compositionally biased region" description="Low complexity" evidence="6">
    <location>
        <begin position="8"/>
        <end position="19"/>
    </location>
</feature>
<comment type="caution">
    <text evidence="9">The sequence shown here is derived from an EMBL/GenBank/DDBJ whole genome shotgun (WGS) entry which is preliminary data.</text>
</comment>
<evidence type="ECO:0000259" key="7">
    <source>
        <dbReference type="Pfam" id="PF09468"/>
    </source>
</evidence>
<keyword evidence="10" id="KW-1185">Reference proteome</keyword>
<dbReference type="InterPro" id="IPR019024">
    <property type="entry name" value="RNase_H2_suB_wHTH"/>
</dbReference>
<evidence type="ECO:0000256" key="2">
    <source>
        <dbReference type="ARBA" id="ARBA00019062"/>
    </source>
</evidence>
<comment type="subcellular location">
    <subcellularLocation>
        <location evidence="1">Nucleus</location>
    </subcellularLocation>
</comment>
<evidence type="ECO:0000256" key="1">
    <source>
        <dbReference type="ARBA" id="ARBA00004123"/>
    </source>
</evidence>
<dbReference type="Pfam" id="PF09468">
    <property type="entry name" value="RNase_H2-Ydr279"/>
    <property type="match status" value="1"/>
</dbReference>
<sequence length="455" mass="49074">MVQTRSTSSSPVKKSNKAAAPPPPPPSLCSGTSATTVDKLKTPPGEPLQLVIAPSNVSSNARFISLTSPVDATPKRHLFCPSAGVFELTIVNVPKHDPRSILFALDDALEGTKRTQPGAVSNGYINKNAEYVTATPYDLSFTLLPVVADSGKSNLFQSLDDFLDSNDEIYDLGYIAQKSRALVEEAAEAICDSLEAGDEKMYRYSQEKTIKLILRKAQRVCENGLPASLEEKFVTRALEAPILSVKREESTISISKTESQDSIDSTDASTPSDSFDSQSSAASAALSVVFSESSATSTSTSTSTVTTAPTIPSDPVSEDIKSLQRLLIAFKFITASYLSPTLSKTFLTVLQSPSSPPSPPALIDFTPLTAHLTHLSTLRAQAAASADLSSFTRKRGSLEDDDEAEARAEKKRRLEEEEKRKKLNTSRGVKDLAKVDVKRMKKMSAFFQPKVKAKA</sequence>
<evidence type="ECO:0000313" key="9">
    <source>
        <dbReference type="EMBL" id="KAK5102225.1"/>
    </source>
</evidence>
<evidence type="ECO:0000259" key="8">
    <source>
        <dbReference type="Pfam" id="PF17745"/>
    </source>
</evidence>
<dbReference type="CDD" id="cd09270">
    <property type="entry name" value="RNase_H2-B"/>
    <property type="match status" value="1"/>
</dbReference>
<feature type="region of interest" description="Disordered" evidence="6">
    <location>
        <begin position="391"/>
        <end position="430"/>
    </location>
</feature>
<feature type="region of interest" description="Disordered" evidence="6">
    <location>
        <begin position="1"/>
        <end position="46"/>
    </location>
</feature>
<reference evidence="9 10" key="1">
    <citation type="submission" date="2023-08" db="EMBL/GenBank/DDBJ databases">
        <title>Black Yeasts Isolated from many extreme environments.</title>
        <authorList>
            <person name="Coleine C."/>
            <person name="Stajich J.E."/>
            <person name="Selbmann L."/>
        </authorList>
    </citation>
    <scope>NUCLEOTIDE SEQUENCE [LARGE SCALE GENOMIC DNA]</scope>
    <source>
        <strain evidence="9 10">CCFEE 5885</strain>
    </source>
</reference>
<dbReference type="PANTHER" id="PTHR13383:SF11">
    <property type="entry name" value="RIBONUCLEASE H2 SUBUNIT B"/>
    <property type="match status" value="1"/>
</dbReference>
<organism evidence="9 10">
    <name type="scientific">Lithohypha guttulata</name>
    <dbReference type="NCBI Taxonomy" id="1690604"/>
    <lineage>
        <taxon>Eukaryota</taxon>
        <taxon>Fungi</taxon>
        <taxon>Dikarya</taxon>
        <taxon>Ascomycota</taxon>
        <taxon>Pezizomycotina</taxon>
        <taxon>Eurotiomycetes</taxon>
        <taxon>Chaetothyriomycetidae</taxon>
        <taxon>Chaetothyriales</taxon>
        <taxon>Trichomeriaceae</taxon>
        <taxon>Lithohypha</taxon>
    </lineage>
</organism>
<feature type="compositionally biased region" description="Low complexity" evidence="6">
    <location>
        <begin position="268"/>
        <end position="277"/>
    </location>
</feature>
<protein>
    <recommendedName>
        <fullName evidence="2">Ribonuclease H2 subunit B</fullName>
    </recommendedName>
    <alternativeName>
        <fullName evidence="5">Ribonuclease HI subunit B</fullName>
    </alternativeName>
</protein>
<dbReference type="InterPro" id="IPR040456">
    <property type="entry name" value="RNase_H2_suB"/>
</dbReference>
<evidence type="ECO:0000313" key="10">
    <source>
        <dbReference type="Proteomes" id="UP001345013"/>
    </source>
</evidence>
<evidence type="ECO:0000256" key="3">
    <source>
        <dbReference type="ARBA" id="ARBA00023242"/>
    </source>
</evidence>
<accession>A0ABR0KQI9</accession>
<proteinExistence type="predicted"/>
<name>A0ABR0KQI9_9EURO</name>
<dbReference type="EMBL" id="JAVRRG010000003">
    <property type="protein sequence ID" value="KAK5102225.1"/>
    <property type="molecule type" value="Genomic_DNA"/>
</dbReference>
<evidence type="ECO:0000256" key="4">
    <source>
        <dbReference type="ARBA" id="ARBA00024778"/>
    </source>
</evidence>
<comment type="function">
    <text evidence="4">Non catalytic subunit of RNase H2, an endonuclease that specifically degrades the RNA of RNA:DNA hybrids. Participates in DNA replication, possibly by mediating the removal of lagging-strand Okazaki fragment RNA primers during DNA replication. Mediates the excision of single ribonucleotides from DNA:RNA duplexes.</text>
</comment>
<dbReference type="Pfam" id="PF17745">
    <property type="entry name" value="Ydr279_N"/>
    <property type="match status" value="1"/>
</dbReference>
<gene>
    <name evidence="9" type="ORF">LTR24_000458</name>
</gene>